<reference evidence="9" key="1">
    <citation type="journal article" date="2016" name="Appl. Microbiol. Biotechnol.">
        <title>Anti-MRSA and anti-TB metabolites from marine-derived Verrucosispora sp. MS100047.</title>
        <authorList>
            <person name="Huang P."/>
            <person name="Xie F."/>
            <person name="Ren B."/>
            <person name="Wang Q."/>
            <person name="Wang J."/>
            <person name="Wang Q."/>
            <person name="Abdel-Mageed W.M."/>
            <person name="Liu M."/>
            <person name="Han J."/>
            <person name="Oyeleye A."/>
            <person name="Shen J."/>
            <person name="Song F."/>
            <person name="Dai H."/>
            <person name="Liu X."/>
            <person name="Zhang L."/>
        </authorList>
    </citation>
    <scope>NUCLEOTIDE SEQUENCE</scope>
    <source>
        <strain evidence="9">MS100047</strain>
    </source>
</reference>
<dbReference type="AlphaFoldDB" id="A0A097CS40"/>
<keyword evidence="2 7" id="KW-0285">Flavoprotein</keyword>
<feature type="binding site" evidence="7">
    <location>
        <position position="253"/>
    </location>
    <ligand>
        <name>glyoxylate</name>
        <dbReference type="ChEBI" id="CHEBI:36655"/>
    </ligand>
</feature>
<evidence type="ECO:0000256" key="4">
    <source>
        <dbReference type="ARBA" id="ARBA00023002"/>
    </source>
</evidence>
<evidence type="ECO:0000256" key="2">
    <source>
        <dbReference type="ARBA" id="ARBA00022630"/>
    </source>
</evidence>
<feature type="binding site" evidence="7">
    <location>
        <position position="169"/>
    </location>
    <ligand>
        <name>glyoxylate</name>
        <dbReference type="ChEBI" id="CHEBI:36655"/>
    </ligand>
</feature>
<evidence type="ECO:0000256" key="1">
    <source>
        <dbReference type="ARBA" id="ARBA00001917"/>
    </source>
</evidence>
<dbReference type="InterPro" id="IPR013785">
    <property type="entry name" value="Aldolase_TIM"/>
</dbReference>
<evidence type="ECO:0000256" key="6">
    <source>
        <dbReference type="PIRSR" id="PIRSR000138-1"/>
    </source>
</evidence>
<protein>
    <submittedName>
        <fullName evidence="9">(S)-2-hydroxy-acid oxidase</fullName>
    </submittedName>
</protein>
<dbReference type="PROSITE" id="PS00557">
    <property type="entry name" value="FMN_HYDROXY_ACID_DH_1"/>
    <property type="match status" value="1"/>
</dbReference>
<comment type="cofactor">
    <cofactor evidence="1">
        <name>FMN</name>
        <dbReference type="ChEBI" id="CHEBI:58210"/>
    </cofactor>
</comment>
<feature type="domain" description="FMN hydroxy acid dehydrogenase" evidence="8">
    <location>
        <begin position="3"/>
        <end position="356"/>
    </location>
</feature>
<evidence type="ECO:0000256" key="7">
    <source>
        <dbReference type="PIRSR" id="PIRSR000138-2"/>
    </source>
</evidence>
<dbReference type="InterPro" id="IPR000262">
    <property type="entry name" value="FMN-dep_DH"/>
</dbReference>
<feature type="binding site" evidence="7">
    <location>
        <begin position="307"/>
        <end position="308"/>
    </location>
    <ligand>
        <name>FMN</name>
        <dbReference type="ChEBI" id="CHEBI:58210"/>
    </ligand>
</feature>
<feature type="binding site" evidence="7">
    <location>
        <position position="111"/>
    </location>
    <ligand>
        <name>FMN</name>
        <dbReference type="ChEBI" id="CHEBI:58210"/>
    </ligand>
</feature>
<keyword evidence="4" id="KW-0560">Oxidoreductase</keyword>
<gene>
    <name evidence="9" type="ORF">VASRM7_212</name>
</gene>
<feature type="binding site" evidence="7">
    <location>
        <position position="134"/>
    </location>
    <ligand>
        <name>glyoxylate</name>
        <dbReference type="ChEBI" id="CHEBI:36655"/>
    </ligand>
</feature>
<evidence type="ECO:0000256" key="3">
    <source>
        <dbReference type="ARBA" id="ARBA00022643"/>
    </source>
</evidence>
<feature type="binding site" evidence="7">
    <location>
        <position position="229"/>
    </location>
    <ligand>
        <name>FMN</name>
        <dbReference type="ChEBI" id="CHEBI:58210"/>
    </ligand>
</feature>
<dbReference type="PIRSF" id="PIRSF000138">
    <property type="entry name" value="Al-hdrx_acd_dh"/>
    <property type="match status" value="1"/>
</dbReference>
<name>A0A097CS40_9ACTN</name>
<accession>A0A097CS40</accession>
<evidence type="ECO:0000259" key="8">
    <source>
        <dbReference type="PROSITE" id="PS51349"/>
    </source>
</evidence>
<feature type="active site" description="Proton acceptor" evidence="6">
    <location>
        <position position="253"/>
    </location>
</feature>
<keyword evidence="3 7" id="KW-0288">FMN</keyword>
<feature type="binding site" evidence="7">
    <location>
        <begin position="284"/>
        <end position="288"/>
    </location>
    <ligand>
        <name>FMN</name>
        <dbReference type="ChEBI" id="CHEBI:58210"/>
    </ligand>
</feature>
<evidence type="ECO:0000256" key="5">
    <source>
        <dbReference type="ARBA" id="ARBA00024042"/>
    </source>
</evidence>
<dbReference type="CDD" id="cd02809">
    <property type="entry name" value="alpha_hydroxyacid_oxid_FMN"/>
    <property type="match status" value="1"/>
</dbReference>
<dbReference type="SUPFAM" id="SSF51395">
    <property type="entry name" value="FMN-linked oxidoreductases"/>
    <property type="match status" value="1"/>
</dbReference>
<sequence length="356" mass="37607">MPAVPTRFVRAEDFAAVAQAVLPTDVWDYVAGGAGDERTVRANEEAFHRLTLVPRMLIDVGTRTLHTTALGVPLAGPIGVAPTSYHTMAHPDGELAVARAAGAAGLLNIVSVFSSTTLEDVAKAATGPLWFQLYCLRDRGLTRSLIERAEAAGYRAIVLGVDLPVIGYRDRDIRNAFRLPPGVRPVNLPVGTEQDPTLADLNAVLVDPRLTWQDVEWIRSVTDLPLVVKGIVAPSDAERAVQLGASGVLVSNHGGRQVDGSVATMTALPDVLDVVGGSAEVYLDGGVRRGTDVLKAVATGARVVFAGRPVLWGLAVDGESGVRAVLDLYLRELDLVMATCGCPDVASIGPHLLRNP</sequence>
<feature type="binding site" evidence="7">
    <location>
        <position position="132"/>
    </location>
    <ligand>
        <name>glyoxylate</name>
        <dbReference type="ChEBI" id="CHEBI:36655"/>
    </ligand>
</feature>
<dbReference type="GO" id="GO:0016614">
    <property type="term" value="F:oxidoreductase activity, acting on CH-OH group of donors"/>
    <property type="evidence" value="ECO:0007669"/>
    <property type="project" value="UniProtKB-ARBA"/>
</dbReference>
<dbReference type="FunFam" id="3.20.20.70:FF:000029">
    <property type="entry name" value="L-lactate dehydrogenase"/>
    <property type="match status" value="1"/>
</dbReference>
<dbReference type="PROSITE" id="PS51349">
    <property type="entry name" value="FMN_HYDROXY_ACID_DH_2"/>
    <property type="match status" value="1"/>
</dbReference>
<proteinExistence type="inferred from homology"/>
<comment type="similarity">
    <text evidence="5">Belongs to the FMN-dependent alpha-hydroxy acid dehydrogenase family.</text>
</comment>
<dbReference type="PANTHER" id="PTHR10578:SF146">
    <property type="entry name" value="OXIDASE, PUTATIVE-RELATED"/>
    <property type="match status" value="1"/>
</dbReference>
<dbReference type="GO" id="GO:0010181">
    <property type="term" value="F:FMN binding"/>
    <property type="evidence" value="ECO:0007669"/>
    <property type="project" value="InterPro"/>
</dbReference>
<feature type="binding site" evidence="7">
    <location>
        <position position="256"/>
    </location>
    <ligand>
        <name>glyoxylate</name>
        <dbReference type="ChEBI" id="CHEBI:36655"/>
    </ligand>
</feature>
<feature type="binding site" evidence="7">
    <location>
        <position position="29"/>
    </location>
    <ligand>
        <name>glyoxylate</name>
        <dbReference type="ChEBI" id="CHEBI:36655"/>
    </ligand>
</feature>
<organism evidence="9">
    <name type="scientific">Verrucosispora sp. MS100047</name>
    <dbReference type="NCBI Taxonomy" id="1410949"/>
    <lineage>
        <taxon>Bacteria</taxon>
        <taxon>Bacillati</taxon>
        <taxon>Actinomycetota</taxon>
        <taxon>Actinomycetes</taxon>
        <taxon>Micromonosporales</taxon>
        <taxon>Micromonosporaceae</taxon>
        <taxon>Micromonospora</taxon>
    </lineage>
</organism>
<dbReference type="InterPro" id="IPR012133">
    <property type="entry name" value="Alpha-hydoxy_acid_DH_FMN"/>
</dbReference>
<feature type="binding site" evidence="7">
    <location>
        <position position="251"/>
    </location>
    <ligand>
        <name>FMN</name>
        <dbReference type="ChEBI" id="CHEBI:58210"/>
    </ligand>
</feature>
<dbReference type="InterPro" id="IPR008259">
    <property type="entry name" value="FMN_hydac_DH_AS"/>
</dbReference>
<dbReference type="Pfam" id="PF01070">
    <property type="entry name" value="FMN_dh"/>
    <property type="match status" value="1"/>
</dbReference>
<dbReference type="EMBL" id="KF826648">
    <property type="protein sequence ID" value="AIS85450.1"/>
    <property type="molecule type" value="Genomic_DNA"/>
</dbReference>
<evidence type="ECO:0000313" key="9">
    <source>
        <dbReference type="EMBL" id="AIS85450.1"/>
    </source>
</evidence>
<dbReference type="PANTHER" id="PTHR10578">
    <property type="entry name" value="S -2-HYDROXY-ACID OXIDASE-RELATED"/>
    <property type="match status" value="1"/>
</dbReference>
<dbReference type="InterPro" id="IPR037396">
    <property type="entry name" value="FMN_HAD"/>
</dbReference>
<dbReference type="Gene3D" id="3.20.20.70">
    <property type="entry name" value="Aldolase class I"/>
    <property type="match status" value="1"/>
</dbReference>